<dbReference type="InterPro" id="IPR050298">
    <property type="entry name" value="Gram-neg_bact_OMP"/>
</dbReference>
<keyword evidence="4" id="KW-1134">Transmembrane beta strand</keyword>
<evidence type="ECO:0000256" key="3">
    <source>
        <dbReference type="ARBA" id="ARBA00022448"/>
    </source>
</evidence>
<dbReference type="PANTHER" id="PTHR34501:SF9">
    <property type="entry name" value="MAJOR OUTER MEMBRANE PROTEIN P.IA"/>
    <property type="match status" value="1"/>
</dbReference>
<keyword evidence="6 11" id="KW-0732">Signal</keyword>
<dbReference type="InterPro" id="IPR033900">
    <property type="entry name" value="Gram_neg_porin_domain"/>
</dbReference>
<organism evidence="13 14">
    <name type="scientific">Roseateles aquatilis</name>
    <dbReference type="NCBI Taxonomy" id="431061"/>
    <lineage>
        <taxon>Bacteria</taxon>
        <taxon>Pseudomonadati</taxon>
        <taxon>Pseudomonadota</taxon>
        <taxon>Betaproteobacteria</taxon>
        <taxon>Burkholderiales</taxon>
        <taxon>Sphaerotilaceae</taxon>
        <taxon>Roseateles</taxon>
    </lineage>
</organism>
<dbReference type="SUPFAM" id="SSF56935">
    <property type="entry name" value="Porins"/>
    <property type="match status" value="1"/>
</dbReference>
<dbReference type="RefSeq" id="WP_088384287.1">
    <property type="nucleotide sequence ID" value="NZ_NIOF01000002.1"/>
</dbReference>
<feature type="domain" description="Porin" evidence="12">
    <location>
        <begin position="8"/>
        <end position="317"/>
    </location>
</feature>
<keyword evidence="8" id="KW-0626">Porin</keyword>
<dbReference type="Pfam" id="PF13609">
    <property type="entry name" value="Porin_4"/>
    <property type="match status" value="1"/>
</dbReference>
<evidence type="ECO:0000256" key="5">
    <source>
        <dbReference type="ARBA" id="ARBA00022692"/>
    </source>
</evidence>
<evidence type="ECO:0000256" key="6">
    <source>
        <dbReference type="ARBA" id="ARBA00022729"/>
    </source>
</evidence>
<proteinExistence type="predicted"/>
<protein>
    <submittedName>
        <fullName evidence="13">Porin</fullName>
    </submittedName>
</protein>
<dbReference type="Gene3D" id="2.40.160.10">
    <property type="entry name" value="Porin"/>
    <property type="match status" value="1"/>
</dbReference>
<dbReference type="Proteomes" id="UP000197468">
    <property type="component" value="Unassembled WGS sequence"/>
</dbReference>
<keyword evidence="7" id="KW-0406">Ion transport</keyword>
<evidence type="ECO:0000256" key="8">
    <source>
        <dbReference type="ARBA" id="ARBA00023114"/>
    </source>
</evidence>
<feature type="signal peptide" evidence="11">
    <location>
        <begin position="1"/>
        <end position="20"/>
    </location>
</feature>
<dbReference type="PANTHER" id="PTHR34501">
    <property type="entry name" value="PROTEIN YDDL-RELATED"/>
    <property type="match status" value="1"/>
</dbReference>
<keyword evidence="10" id="KW-0998">Cell outer membrane</keyword>
<comment type="caution">
    <text evidence="13">The sequence shown here is derived from an EMBL/GenBank/DDBJ whole genome shotgun (WGS) entry which is preliminary data.</text>
</comment>
<dbReference type="EMBL" id="NIOF01000002">
    <property type="protein sequence ID" value="OWQ92246.1"/>
    <property type="molecule type" value="Genomic_DNA"/>
</dbReference>
<evidence type="ECO:0000313" key="14">
    <source>
        <dbReference type="Proteomes" id="UP000197468"/>
    </source>
</evidence>
<dbReference type="GO" id="GO:0006811">
    <property type="term" value="P:monoatomic ion transport"/>
    <property type="evidence" value="ECO:0007669"/>
    <property type="project" value="UniProtKB-KW"/>
</dbReference>
<keyword evidence="9" id="KW-0472">Membrane</keyword>
<evidence type="ECO:0000259" key="12">
    <source>
        <dbReference type="Pfam" id="PF13609"/>
    </source>
</evidence>
<name>A0A246JHW2_9BURK</name>
<evidence type="ECO:0000256" key="1">
    <source>
        <dbReference type="ARBA" id="ARBA00004571"/>
    </source>
</evidence>
<evidence type="ECO:0000256" key="2">
    <source>
        <dbReference type="ARBA" id="ARBA00011233"/>
    </source>
</evidence>
<sequence>MKKPVLLALACGAVAGSAFAQTSTVTLFGVADVAVRQVKNGNAGTVKGVTSGGNTTSRLGVRGVEDLGGGMSAGFHLESGIELDAGTANASKFWNRRSTVSLIGSFGEVRLGRDSTPTYNNAVNDEFGIVGVGSRGIFVYGSGSNLGSGANTLQRTDNGVSYFLPKNLGGAFGQLHVAAGEGNTVGNKYYGGRVGYEDKQFLVGGAYGTTDVGGTQGKFKNYNLLFNYKSPWGTLHTLFDVKKWGARKSTEISVGATIPVTVGQIRVGYTNADRSGGAVGSGYANGDDSTRLALGYVYDFSKRTAVYGTVARIGNKGAARSSVLYTTPAGMLGGQNSTGAEVGLRHNF</sequence>
<comment type="subcellular location">
    <subcellularLocation>
        <location evidence="1">Cell outer membrane</location>
        <topology evidence="1">Multi-pass membrane protein</topology>
    </subcellularLocation>
</comment>
<dbReference type="GO" id="GO:0046930">
    <property type="term" value="C:pore complex"/>
    <property type="evidence" value="ECO:0007669"/>
    <property type="project" value="UniProtKB-KW"/>
</dbReference>
<dbReference type="OrthoDB" id="6975458at2"/>
<accession>A0A246JHW2</accession>
<evidence type="ECO:0000256" key="11">
    <source>
        <dbReference type="SAM" id="SignalP"/>
    </source>
</evidence>
<gene>
    <name evidence="13" type="ORF">CDN99_07865</name>
</gene>
<keyword evidence="14" id="KW-1185">Reference proteome</keyword>
<keyword evidence="3" id="KW-0813">Transport</keyword>
<evidence type="ECO:0000256" key="10">
    <source>
        <dbReference type="ARBA" id="ARBA00023237"/>
    </source>
</evidence>
<dbReference type="CDD" id="cd00342">
    <property type="entry name" value="gram_neg_porins"/>
    <property type="match status" value="1"/>
</dbReference>
<keyword evidence="5" id="KW-0812">Transmembrane</keyword>
<dbReference type="InterPro" id="IPR023614">
    <property type="entry name" value="Porin_dom_sf"/>
</dbReference>
<dbReference type="GO" id="GO:0015288">
    <property type="term" value="F:porin activity"/>
    <property type="evidence" value="ECO:0007669"/>
    <property type="project" value="UniProtKB-KW"/>
</dbReference>
<feature type="chain" id="PRO_5012376914" evidence="11">
    <location>
        <begin position="21"/>
        <end position="348"/>
    </location>
</feature>
<dbReference type="GO" id="GO:0009279">
    <property type="term" value="C:cell outer membrane"/>
    <property type="evidence" value="ECO:0007669"/>
    <property type="project" value="UniProtKB-SubCell"/>
</dbReference>
<reference evidence="13 14" key="1">
    <citation type="journal article" date="2008" name="Int. J. Syst. Evol. Microbiol.">
        <title>Description of Roseateles aquatilis sp. nov. and Roseateles terrae sp. nov., in the class Betaproteobacteria, and emended description of the genus Roseateles.</title>
        <authorList>
            <person name="Gomila M."/>
            <person name="Bowien B."/>
            <person name="Falsen E."/>
            <person name="Moore E.R."/>
            <person name="Lalucat J."/>
        </authorList>
    </citation>
    <scope>NUCLEOTIDE SEQUENCE [LARGE SCALE GENOMIC DNA]</scope>
    <source>
        <strain evidence="13 14">CCUG 48205</strain>
    </source>
</reference>
<comment type="subunit">
    <text evidence="2">Homotrimer.</text>
</comment>
<evidence type="ECO:0000313" key="13">
    <source>
        <dbReference type="EMBL" id="OWQ92246.1"/>
    </source>
</evidence>
<evidence type="ECO:0000256" key="4">
    <source>
        <dbReference type="ARBA" id="ARBA00022452"/>
    </source>
</evidence>
<dbReference type="AlphaFoldDB" id="A0A246JHW2"/>
<evidence type="ECO:0000256" key="7">
    <source>
        <dbReference type="ARBA" id="ARBA00023065"/>
    </source>
</evidence>
<evidence type="ECO:0000256" key="9">
    <source>
        <dbReference type="ARBA" id="ARBA00023136"/>
    </source>
</evidence>